<name>A0ABU1K5M6_9FLAO</name>
<gene>
    <name evidence="2" type="ORF">GGR31_001561</name>
</gene>
<keyword evidence="2" id="KW-0413">Isomerase</keyword>
<organism evidence="2 3">
    <name type="scientific">Mesonia maritima</name>
    <dbReference type="NCBI Taxonomy" id="1793873"/>
    <lineage>
        <taxon>Bacteria</taxon>
        <taxon>Pseudomonadati</taxon>
        <taxon>Bacteroidota</taxon>
        <taxon>Flavobacteriia</taxon>
        <taxon>Flavobacteriales</taxon>
        <taxon>Flavobacteriaceae</taxon>
        <taxon>Mesonia</taxon>
    </lineage>
</organism>
<dbReference type="InterPro" id="IPR021615">
    <property type="entry name" value="Omp28"/>
</dbReference>
<reference evidence="2 3" key="1">
    <citation type="submission" date="2023-07" db="EMBL/GenBank/DDBJ databases">
        <title>Genomic Encyclopedia of Type Strains, Phase IV (KMG-IV): sequencing the most valuable type-strain genomes for metagenomic binning, comparative biology and taxonomic classification.</title>
        <authorList>
            <person name="Goeker M."/>
        </authorList>
    </citation>
    <scope>NUCLEOTIDE SEQUENCE [LARGE SCALE GENOMIC DNA]</scope>
    <source>
        <strain evidence="2 3">DSM 102814</strain>
    </source>
</reference>
<proteinExistence type="predicted"/>
<evidence type="ECO:0000313" key="2">
    <source>
        <dbReference type="EMBL" id="MDR6300918.1"/>
    </source>
</evidence>
<dbReference type="RefSeq" id="WP_309727810.1">
    <property type="nucleotide sequence ID" value="NZ_JAVDQA010000003.1"/>
</dbReference>
<evidence type="ECO:0000313" key="3">
    <source>
        <dbReference type="Proteomes" id="UP001257659"/>
    </source>
</evidence>
<evidence type="ECO:0000256" key="1">
    <source>
        <dbReference type="SAM" id="SignalP"/>
    </source>
</evidence>
<dbReference type="GO" id="GO:0016853">
    <property type="term" value="F:isomerase activity"/>
    <property type="evidence" value="ECO:0007669"/>
    <property type="project" value="UniProtKB-KW"/>
</dbReference>
<dbReference type="InterPro" id="IPR013783">
    <property type="entry name" value="Ig-like_fold"/>
</dbReference>
<sequence>MVKIFKIALLLFLSLTILNCSSDYDYSPDVNTKDLTFTTLQTNLEGRTVVGTAEVVEFQLKNDANDEELSEAATFYINEEEIDSNEYTFTEEGSYEIYATINQIESNKLTLKVVDGNYVSVSTQKAVRGQTVTFQSFDVNGNETTQESTFMVNNNPISGNEFSNEESGIYSVKATYQGNTSTPTDFEIFTPKRKVALEDYTGTWCGWCPRVLLLIEEVEDVTENIVPIAIHNEDKMVFSTEQEVNWREAFEIGISLPKLRANRTDNISVIQDSQIPSAVDYITSMAGSETNNTIAIDTKLSRDKLKVNVKLLSEEGLNSSHKLAIYLYQDGLIYDQHNYYNTVEGSRWFGEGDPIENFTHNHVLEASLTENLLGDNIESISAYQTWNRTLPTVDLSSYADTANGNTFDPKRFGVAVFLVDENNTAINAQSVKAGENVDFDE</sequence>
<dbReference type="EMBL" id="JAVDQA010000003">
    <property type="protein sequence ID" value="MDR6300918.1"/>
    <property type="molecule type" value="Genomic_DNA"/>
</dbReference>
<protein>
    <submittedName>
        <fullName evidence="2">Thiol-disulfide isomerase/thioredoxin</fullName>
    </submittedName>
</protein>
<keyword evidence="3" id="KW-1185">Reference proteome</keyword>
<feature type="chain" id="PRO_5046314315" evidence="1">
    <location>
        <begin position="23"/>
        <end position="441"/>
    </location>
</feature>
<dbReference type="Proteomes" id="UP001257659">
    <property type="component" value="Unassembled WGS sequence"/>
</dbReference>
<keyword evidence="1" id="KW-0732">Signal</keyword>
<dbReference type="Gene3D" id="2.60.40.10">
    <property type="entry name" value="Immunoglobulins"/>
    <property type="match status" value="1"/>
</dbReference>
<feature type="signal peptide" evidence="1">
    <location>
        <begin position="1"/>
        <end position="22"/>
    </location>
</feature>
<dbReference type="Pfam" id="PF11551">
    <property type="entry name" value="Omp28"/>
    <property type="match status" value="1"/>
</dbReference>
<comment type="caution">
    <text evidence="2">The sequence shown here is derived from an EMBL/GenBank/DDBJ whole genome shotgun (WGS) entry which is preliminary data.</text>
</comment>
<accession>A0ABU1K5M6</accession>